<keyword evidence="8" id="KW-0675">Receptor</keyword>
<dbReference type="GO" id="GO:0004984">
    <property type="term" value="F:olfactory receptor activity"/>
    <property type="evidence" value="ECO:0007669"/>
    <property type="project" value="InterPro"/>
</dbReference>
<dbReference type="GO" id="GO:0005549">
    <property type="term" value="F:odorant binding"/>
    <property type="evidence" value="ECO:0007669"/>
    <property type="project" value="InterPro"/>
</dbReference>
<feature type="transmembrane region" description="Helical" evidence="10">
    <location>
        <begin position="1031"/>
        <end position="1048"/>
    </location>
</feature>
<reference evidence="11" key="1">
    <citation type="journal article" date="2020" name="J Insects Food Feed">
        <title>The yellow mealworm (Tenebrio molitor) genome: a resource for the emerging insects as food and feed industry.</title>
        <authorList>
            <person name="Eriksson T."/>
            <person name="Andere A."/>
            <person name="Kelstrup H."/>
            <person name="Emery V."/>
            <person name="Picard C."/>
        </authorList>
    </citation>
    <scope>NUCLEOTIDE SEQUENCE</scope>
    <source>
        <strain evidence="11">Stoneville</strain>
        <tissue evidence="11">Whole head</tissue>
    </source>
</reference>
<comment type="caution">
    <text evidence="11">The sequence shown here is derived from an EMBL/GenBank/DDBJ whole genome shotgun (WGS) entry which is preliminary data.</text>
</comment>
<protein>
    <recommendedName>
        <fullName evidence="13">Odorant receptor</fullName>
    </recommendedName>
</protein>
<dbReference type="AlphaFoldDB" id="A0A8J6L604"/>
<feature type="transmembrane region" description="Helical" evidence="10">
    <location>
        <begin position="721"/>
        <end position="748"/>
    </location>
</feature>
<name>A0A8J6L604_TENMO</name>
<dbReference type="EMBL" id="JABDTM020026217">
    <property type="protein sequence ID" value="KAH0812214.1"/>
    <property type="molecule type" value="Genomic_DNA"/>
</dbReference>
<feature type="transmembrane region" description="Helical" evidence="10">
    <location>
        <begin position="302"/>
        <end position="325"/>
    </location>
</feature>
<evidence type="ECO:0000256" key="5">
    <source>
        <dbReference type="ARBA" id="ARBA00022725"/>
    </source>
</evidence>
<comment type="subcellular location">
    <subcellularLocation>
        <location evidence="1">Cell membrane</location>
        <topology evidence="1">Multi-pass membrane protein</topology>
    </subcellularLocation>
</comment>
<feature type="transmembrane region" description="Helical" evidence="10">
    <location>
        <begin position="922"/>
        <end position="946"/>
    </location>
</feature>
<evidence type="ECO:0000256" key="2">
    <source>
        <dbReference type="ARBA" id="ARBA00022475"/>
    </source>
</evidence>
<keyword evidence="7 10" id="KW-0472">Membrane</keyword>
<evidence type="ECO:0000256" key="10">
    <source>
        <dbReference type="SAM" id="Phobius"/>
    </source>
</evidence>
<feature type="transmembrane region" description="Helical" evidence="10">
    <location>
        <begin position="32"/>
        <end position="55"/>
    </location>
</feature>
<feature type="transmembrane region" description="Helical" evidence="10">
    <location>
        <begin position="170"/>
        <end position="197"/>
    </location>
</feature>
<keyword evidence="4 10" id="KW-0812">Transmembrane</keyword>
<dbReference type="Pfam" id="PF02949">
    <property type="entry name" value="7tm_6"/>
    <property type="match status" value="4"/>
</dbReference>
<keyword evidence="6 10" id="KW-1133">Transmembrane helix</keyword>
<feature type="transmembrane region" description="Helical" evidence="10">
    <location>
        <begin position="996"/>
        <end position="1019"/>
    </location>
</feature>
<evidence type="ECO:0000256" key="3">
    <source>
        <dbReference type="ARBA" id="ARBA00022606"/>
    </source>
</evidence>
<dbReference type="PANTHER" id="PTHR21137:SF35">
    <property type="entry name" value="ODORANT RECEPTOR 19A-RELATED"/>
    <property type="match status" value="1"/>
</dbReference>
<evidence type="ECO:0008006" key="13">
    <source>
        <dbReference type="Google" id="ProtNLM"/>
    </source>
</evidence>
<keyword evidence="9" id="KW-0807">Transducer</keyword>
<dbReference type="GO" id="GO:0005886">
    <property type="term" value="C:plasma membrane"/>
    <property type="evidence" value="ECO:0007669"/>
    <property type="project" value="UniProtKB-SubCell"/>
</dbReference>
<keyword evidence="2" id="KW-1003">Cell membrane</keyword>
<accession>A0A8J6L604</accession>
<dbReference type="GO" id="GO:0007165">
    <property type="term" value="P:signal transduction"/>
    <property type="evidence" value="ECO:0007669"/>
    <property type="project" value="UniProtKB-KW"/>
</dbReference>
<evidence type="ECO:0000256" key="1">
    <source>
        <dbReference type="ARBA" id="ARBA00004651"/>
    </source>
</evidence>
<evidence type="ECO:0000256" key="8">
    <source>
        <dbReference type="ARBA" id="ARBA00023170"/>
    </source>
</evidence>
<evidence type="ECO:0000313" key="11">
    <source>
        <dbReference type="EMBL" id="KAH0812214.1"/>
    </source>
</evidence>
<proteinExistence type="predicted"/>
<gene>
    <name evidence="11" type="ORF">GEV33_010578</name>
</gene>
<feature type="transmembrane region" description="Helical" evidence="10">
    <location>
        <begin position="337"/>
        <end position="356"/>
    </location>
</feature>
<keyword evidence="12" id="KW-1185">Reference proteome</keyword>
<feature type="transmembrane region" description="Helical" evidence="10">
    <location>
        <begin position="578"/>
        <end position="595"/>
    </location>
</feature>
<evidence type="ECO:0000313" key="12">
    <source>
        <dbReference type="Proteomes" id="UP000719412"/>
    </source>
</evidence>
<keyword evidence="5" id="KW-0552">Olfaction</keyword>
<organism evidence="11 12">
    <name type="scientific">Tenebrio molitor</name>
    <name type="common">Yellow mealworm beetle</name>
    <dbReference type="NCBI Taxonomy" id="7067"/>
    <lineage>
        <taxon>Eukaryota</taxon>
        <taxon>Metazoa</taxon>
        <taxon>Ecdysozoa</taxon>
        <taxon>Arthropoda</taxon>
        <taxon>Hexapoda</taxon>
        <taxon>Insecta</taxon>
        <taxon>Pterygota</taxon>
        <taxon>Neoptera</taxon>
        <taxon>Endopterygota</taxon>
        <taxon>Coleoptera</taxon>
        <taxon>Polyphaga</taxon>
        <taxon>Cucujiformia</taxon>
        <taxon>Tenebrionidae</taxon>
        <taxon>Tenebrio</taxon>
    </lineage>
</organism>
<feature type="transmembrane region" description="Helical" evidence="10">
    <location>
        <begin position="445"/>
        <end position="470"/>
    </location>
</feature>
<evidence type="ECO:0000256" key="4">
    <source>
        <dbReference type="ARBA" id="ARBA00022692"/>
    </source>
</evidence>
<evidence type="ECO:0000256" key="9">
    <source>
        <dbReference type="ARBA" id="ARBA00023224"/>
    </source>
</evidence>
<feature type="transmembrane region" description="Helical" evidence="10">
    <location>
        <begin position="391"/>
        <end position="417"/>
    </location>
</feature>
<keyword evidence="3" id="KW-0716">Sensory transduction</keyword>
<sequence>MFFISKNNIGIKVDPFRHLKFCLRLWGQRDDLFTYCYLLLVLKLSTFIARTVFILRSTSDATLLEISATYPIPLLAITKLLFLLVKRRNVRFLFTTVETDFWDPSVVGQHFNKHLSRRFLLINVLLLGHCILSNLYVILHLVFPPTSQTRWLPTPISFPLDQDQTPTYELLFVILTWNMFVSVFGNAFFDFLFVYAAQHLCAQFTLLQLVLKKLQLGLLEDQDDVGKFHSESFQCEVCYRITECLKHHSLLLRFLRRTLISLLHQSRELRMDFVPEGSVGFKVDPLRHLKYCLRLWGQKRRLLVLCYFVLALKLFGFVLRTIFILKSMNNVEMLLEVSATYPIPLLAIVKLTYLLCRPSRVQFLLNPVETQFWNLSVAGARLRSYWDKRFLVINLLLVGHWLVCNGYVVLHLAFPYIPIPEGRTRWLPTLISIPFNTDATPLYEILYVILSWNMFVSVSGNGFFDFLFVYSAQHLCAQFAVLKAMLKKLDFGLLDHHNDLEKFNSQTFQREVHNRIVLCINHHNMLLRYFDHIFDFHKTGYQYPTRMNFILKEKIGIRVDPLRHLKYCLRLWGQRQKLLIFCYIIYALKLFGFVSRTIPILKSTSDLRTKLELCATYPVPLLALIKMGFLLSKHENVRFLFSCVERKFWDFSTGGRRLQKYWTKRFFVVNSLLLQHFTVACAYVILHLAFAEVPIPEGRTRWLPTLIAFPVNTDTSPVYEILYAILSWNLFISIFGNAFFDLLFVYAAQHLCAQFMLLKAMLKKVDFGLVEHHGDVVKFKSKTFQTEVYSRLVICINHHSLLLSKSAEVLDFLMGYESYLRKRRIPSFLTGLSLHLRADISKTLLKMGILLFEFCKRRNARLVFTTVETSFWHLSLPFRKLLAQEILSRQLSTPLALDNVLDGYRSWSLSLSIQIRILFMKFLFDFLFVYAAQHLCAQLMLLGVLLKKLESGLMEGCEDVEKFKSVRFQEEVRTRLATCANHHTLLLRYGRELKNLSSLIFGVQLLTTLLTLVMTGYTLSQDFEELTKSTMLLSFVFSSAMQFSIFAFQSADIHHQSSSVAEAAYQCNWYLFNAKAKRGLTLLIMNSQQGISMCGAGIVVMDNRVIVKMAQKVFSCITLLRSLEQ</sequence>
<feature type="transmembrane region" description="Helical" evidence="10">
    <location>
        <begin position="119"/>
        <end position="143"/>
    </location>
</feature>
<feature type="transmembrane region" description="Helical" evidence="10">
    <location>
        <begin position="666"/>
        <end position="690"/>
    </location>
</feature>
<dbReference type="InterPro" id="IPR004117">
    <property type="entry name" value="7tm6_olfct_rcpt"/>
</dbReference>
<feature type="transmembrane region" description="Helical" evidence="10">
    <location>
        <begin position="67"/>
        <end position="85"/>
    </location>
</feature>
<evidence type="ECO:0000256" key="6">
    <source>
        <dbReference type="ARBA" id="ARBA00022989"/>
    </source>
</evidence>
<dbReference type="PANTHER" id="PTHR21137">
    <property type="entry name" value="ODORANT RECEPTOR"/>
    <property type="match status" value="1"/>
</dbReference>
<evidence type="ECO:0000256" key="7">
    <source>
        <dbReference type="ARBA" id="ARBA00023136"/>
    </source>
</evidence>
<reference evidence="11" key="2">
    <citation type="submission" date="2021-08" db="EMBL/GenBank/DDBJ databases">
        <authorList>
            <person name="Eriksson T."/>
        </authorList>
    </citation>
    <scope>NUCLEOTIDE SEQUENCE</scope>
    <source>
        <strain evidence="11">Stoneville</strain>
        <tissue evidence="11">Whole head</tissue>
    </source>
</reference>
<feature type="transmembrane region" description="Helical" evidence="10">
    <location>
        <begin position="615"/>
        <end position="632"/>
    </location>
</feature>
<dbReference type="Proteomes" id="UP000719412">
    <property type="component" value="Unassembled WGS sequence"/>
</dbReference>